<dbReference type="InterPro" id="IPR005498">
    <property type="entry name" value="T4SS_VirB10/TraB/TrbI"/>
</dbReference>
<keyword evidence="5 7" id="KW-0472">Membrane</keyword>
<sequence>MSQATGGRGEGVDVPPPPNPYQARQEAAAAPDLDAAAPYLSSTEVQRLNRKALLFLAGLVLLLLLAAVLIFNSAMSDRPAPERQRSQQQLVIPEAPALPDLPPERPIAVAAPEPALPPLPVAQDALSSSSGDAAGGWAGANVERSLLDRRRGDVAGIHGGGSIAVGPGRMTPDEYARIMSAEGGPPAAAPLSATSGASRRSSAQPLYNPDALLLRGTYIRCVLESRIVTDVPGFTSCVVTEPVYSVNGRKLLLPRGSKVMGRYQSDAIVGRRAAVVWDRITTPNGLDLNMSSPGVDMLGSAGNEGHYSAHWGQRISSALMISMLSDAFKYAGAKHGPQSTTFAEGFAVQNPYESNTARTLERMANMALERNMARPPTVTINQGTMINVYVAQDVDFTAVLR</sequence>
<evidence type="ECO:0000256" key="1">
    <source>
        <dbReference type="ARBA" id="ARBA00004167"/>
    </source>
</evidence>
<dbReference type="Pfam" id="PF03743">
    <property type="entry name" value="TrbI"/>
    <property type="match status" value="1"/>
</dbReference>
<dbReference type="AlphaFoldDB" id="A0A5C5TVG7"/>
<keyword evidence="3 7" id="KW-0812">Transmembrane</keyword>
<evidence type="ECO:0000313" key="8">
    <source>
        <dbReference type="EMBL" id="TWT17676.1"/>
    </source>
</evidence>
<dbReference type="OrthoDB" id="9766860at2"/>
<feature type="compositionally biased region" description="Low complexity" evidence="6">
    <location>
        <begin position="192"/>
        <end position="203"/>
    </location>
</feature>
<comment type="caution">
    <text evidence="8">The sequence shown here is derived from an EMBL/GenBank/DDBJ whole genome shotgun (WGS) entry which is preliminary data.</text>
</comment>
<evidence type="ECO:0000313" key="9">
    <source>
        <dbReference type="Proteomes" id="UP000315949"/>
    </source>
</evidence>
<keyword evidence="4 7" id="KW-1133">Transmembrane helix</keyword>
<keyword evidence="9" id="KW-1185">Reference proteome</keyword>
<proteinExistence type="inferred from homology"/>
<evidence type="ECO:0000256" key="6">
    <source>
        <dbReference type="SAM" id="MobiDB-lite"/>
    </source>
</evidence>
<feature type="transmembrane region" description="Helical" evidence="7">
    <location>
        <begin position="52"/>
        <end position="75"/>
    </location>
</feature>
<dbReference type="RefSeq" id="WP_146313247.1">
    <property type="nucleotide sequence ID" value="NZ_VOHE01000007.1"/>
</dbReference>
<evidence type="ECO:0000256" key="2">
    <source>
        <dbReference type="ARBA" id="ARBA00010265"/>
    </source>
</evidence>
<dbReference type="EMBL" id="VOHE01000007">
    <property type="protein sequence ID" value="TWT17676.1"/>
    <property type="molecule type" value="Genomic_DNA"/>
</dbReference>
<evidence type="ECO:0000256" key="4">
    <source>
        <dbReference type="ARBA" id="ARBA00022989"/>
    </source>
</evidence>
<evidence type="ECO:0000256" key="5">
    <source>
        <dbReference type="ARBA" id="ARBA00023136"/>
    </source>
</evidence>
<dbReference type="GO" id="GO:0016020">
    <property type="term" value="C:membrane"/>
    <property type="evidence" value="ECO:0007669"/>
    <property type="project" value="UniProtKB-SubCell"/>
</dbReference>
<comment type="subcellular location">
    <subcellularLocation>
        <location evidence="1">Membrane</location>
        <topology evidence="1">Single-pass membrane protein</topology>
    </subcellularLocation>
</comment>
<feature type="region of interest" description="Disordered" evidence="6">
    <location>
        <begin position="180"/>
        <end position="203"/>
    </location>
</feature>
<dbReference type="InterPro" id="IPR042217">
    <property type="entry name" value="T4SS_VirB10/TrbI"/>
</dbReference>
<accession>A0A5C5TVG7</accession>
<organism evidence="8 9">
    <name type="scientific">Luteimonas wenzhouensis</name>
    <dbReference type="NCBI Taxonomy" id="2599615"/>
    <lineage>
        <taxon>Bacteria</taxon>
        <taxon>Pseudomonadati</taxon>
        <taxon>Pseudomonadota</taxon>
        <taxon>Gammaproteobacteria</taxon>
        <taxon>Lysobacterales</taxon>
        <taxon>Lysobacteraceae</taxon>
        <taxon>Luteimonas</taxon>
    </lineage>
</organism>
<evidence type="ECO:0000256" key="3">
    <source>
        <dbReference type="ARBA" id="ARBA00022692"/>
    </source>
</evidence>
<evidence type="ECO:0000256" key="7">
    <source>
        <dbReference type="SAM" id="Phobius"/>
    </source>
</evidence>
<protein>
    <submittedName>
        <fullName evidence="8">TrbI/VirB10 family protein</fullName>
    </submittedName>
</protein>
<comment type="similarity">
    <text evidence="2">Belongs to the TrbI/VirB10 family.</text>
</comment>
<dbReference type="Proteomes" id="UP000315949">
    <property type="component" value="Unassembled WGS sequence"/>
</dbReference>
<name>A0A5C5TVG7_9GAMM</name>
<feature type="region of interest" description="Disordered" evidence="6">
    <location>
        <begin position="1"/>
        <end position="29"/>
    </location>
</feature>
<gene>
    <name evidence="8" type="ORF">FQY79_12520</name>
</gene>
<dbReference type="Gene3D" id="2.40.128.260">
    <property type="entry name" value="Type IV secretion system, VirB10/TraB/TrbI"/>
    <property type="match status" value="1"/>
</dbReference>
<reference evidence="8 9" key="1">
    <citation type="submission" date="2019-07" db="EMBL/GenBank/DDBJ databases">
        <title>Luteimonas sp. YD-1 nov., isolated from acidic soil.</title>
        <authorList>
            <person name="Zhou J."/>
        </authorList>
    </citation>
    <scope>NUCLEOTIDE SEQUENCE [LARGE SCALE GENOMIC DNA]</scope>
    <source>
        <strain evidence="8 9">YD-1</strain>
    </source>
</reference>
<dbReference type="CDD" id="cd16429">
    <property type="entry name" value="VirB10"/>
    <property type="match status" value="1"/>
</dbReference>